<gene>
    <name evidence="1" type="ORF">Pla110_33640</name>
</gene>
<proteinExistence type="predicted"/>
<name>A0A518CQW4_9PLAN</name>
<reference evidence="1 2" key="1">
    <citation type="submission" date="2019-02" db="EMBL/GenBank/DDBJ databases">
        <title>Deep-cultivation of Planctomycetes and their phenomic and genomic characterization uncovers novel biology.</title>
        <authorList>
            <person name="Wiegand S."/>
            <person name="Jogler M."/>
            <person name="Boedeker C."/>
            <person name="Pinto D."/>
            <person name="Vollmers J."/>
            <person name="Rivas-Marin E."/>
            <person name="Kohn T."/>
            <person name="Peeters S.H."/>
            <person name="Heuer A."/>
            <person name="Rast P."/>
            <person name="Oberbeckmann S."/>
            <person name="Bunk B."/>
            <person name="Jeske O."/>
            <person name="Meyerdierks A."/>
            <person name="Storesund J.E."/>
            <person name="Kallscheuer N."/>
            <person name="Luecker S."/>
            <person name="Lage O.M."/>
            <person name="Pohl T."/>
            <person name="Merkel B.J."/>
            <person name="Hornburger P."/>
            <person name="Mueller R.-W."/>
            <person name="Bruemmer F."/>
            <person name="Labrenz M."/>
            <person name="Spormann A.M."/>
            <person name="Op den Camp H."/>
            <person name="Overmann J."/>
            <person name="Amann R."/>
            <person name="Jetten M.S.M."/>
            <person name="Mascher T."/>
            <person name="Medema M.H."/>
            <person name="Devos D.P."/>
            <person name="Kaster A.-K."/>
            <person name="Ovreas L."/>
            <person name="Rohde M."/>
            <person name="Galperin M.Y."/>
            <person name="Jogler C."/>
        </authorList>
    </citation>
    <scope>NUCLEOTIDE SEQUENCE [LARGE SCALE GENOMIC DNA]</scope>
    <source>
        <strain evidence="1 2">Pla110</strain>
    </source>
</reference>
<dbReference type="RefSeq" id="WP_144997123.1">
    <property type="nucleotide sequence ID" value="NZ_CP036281.1"/>
</dbReference>
<accession>A0A518CQW4</accession>
<organism evidence="1 2">
    <name type="scientific">Polystyrenella longa</name>
    <dbReference type="NCBI Taxonomy" id="2528007"/>
    <lineage>
        <taxon>Bacteria</taxon>
        <taxon>Pseudomonadati</taxon>
        <taxon>Planctomycetota</taxon>
        <taxon>Planctomycetia</taxon>
        <taxon>Planctomycetales</taxon>
        <taxon>Planctomycetaceae</taxon>
        <taxon>Polystyrenella</taxon>
    </lineage>
</organism>
<protein>
    <submittedName>
        <fullName evidence="1">Uncharacterized protein</fullName>
    </submittedName>
</protein>
<evidence type="ECO:0000313" key="1">
    <source>
        <dbReference type="EMBL" id="QDU81621.1"/>
    </source>
</evidence>
<dbReference type="KEGG" id="plon:Pla110_33640"/>
<dbReference type="AlphaFoldDB" id="A0A518CQW4"/>
<dbReference type="EMBL" id="CP036281">
    <property type="protein sequence ID" value="QDU81621.1"/>
    <property type="molecule type" value="Genomic_DNA"/>
</dbReference>
<dbReference type="Proteomes" id="UP000317178">
    <property type="component" value="Chromosome"/>
</dbReference>
<evidence type="ECO:0000313" key="2">
    <source>
        <dbReference type="Proteomes" id="UP000317178"/>
    </source>
</evidence>
<keyword evidence="2" id="KW-1185">Reference proteome</keyword>
<sequence>MTEKAIARWIHSGGVPMDSFNEISTDLEFFLTELLIAVYPEWKQDSLDGIELTHCLVTDQNNCSMLGLVWLIRDQKTVPMLMEIKTDWSGEKILWCECRIGESGSEGMLRMDYPRLIKKLYSIVDAKNSINWAYHLAYGDR</sequence>
<dbReference type="OrthoDB" id="281502at2"/>